<accession>A0A0K8R8K4</accession>
<feature type="signal peptide" evidence="1">
    <location>
        <begin position="1"/>
        <end position="22"/>
    </location>
</feature>
<reference evidence="2" key="1">
    <citation type="submission" date="2012-12" db="EMBL/GenBank/DDBJ databases">
        <title>Identification and characterization of a phenylalanine ammonia-lyase gene family in Isatis indigotica Fort.</title>
        <authorList>
            <person name="Liu Q."/>
            <person name="Chen J."/>
            <person name="Zhou X."/>
            <person name="Di P."/>
            <person name="Xiao Y."/>
            <person name="Xuan H."/>
            <person name="Zhang L."/>
            <person name="Chen W."/>
        </authorList>
    </citation>
    <scope>NUCLEOTIDE SEQUENCE</scope>
    <source>
        <tissue evidence="2">Salivary gland</tissue>
    </source>
</reference>
<dbReference type="EMBL" id="GADI01006397">
    <property type="protein sequence ID" value="JAA67411.1"/>
    <property type="molecule type" value="mRNA"/>
</dbReference>
<dbReference type="AlphaFoldDB" id="A0A0K8R8K4"/>
<sequence>MFGPRETMIALFYLAILFLCQSHAILLENNEEKSGMDFPDAKKGYFPELWKFSVIAPIFKSGDSTLVNNYRPVSLLCGFAKVFEKVMASLKKTYMFKSLINSPNVKCAYQIFYDLNVHGYGSKNKYDKVSLFKDGRFLNNPLYVRDVVNSTIYLSSNPVINNNPTELEILYSDFESCMVTKGPNLRYFPHACRLWLTNSSFAST</sequence>
<feature type="chain" id="PRO_5005516826" description="Lipocalin" evidence="1">
    <location>
        <begin position="23"/>
        <end position="204"/>
    </location>
</feature>
<protein>
    <recommendedName>
        <fullName evidence="3">Lipocalin</fullName>
    </recommendedName>
</protein>
<evidence type="ECO:0000256" key="1">
    <source>
        <dbReference type="SAM" id="SignalP"/>
    </source>
</evidence>
<proteinExistence type="evidence at transcript level"/>
<keyword evidence="1" id="KW-0732">Signal</keyword>
<evidence type="ECO:0000313" key="2">
    <source>
        <dbReference type="EMBL" id="JAA67411.1"/>
    </source>
</evidence>
<name>A0A0K8R8K4_IXORI</name>
<organism evidence="2">
    <name type="scientific">Ixodes ricinus</name>
    <name type="common">Common tick</name>
    <name type="synonym">Acarus ricinus</name>
    <dbReference type="NCBI Taxonomy" id="34613"/>
    <lineage>
        <taxon>Eukaryota</taxon>
        <taxon>Metazoa</taxon>
        <taxon>Ecdysozoa</taxon>
        <taxon>Arthropoda</taxon>
        <taxon>Chelicerata</taxon>
        <taxon>Arachnida</taxon>
        <taxon>Acari</taxon>
        <taxon>Parasitiformes</taxon>
        <taxon>Ixodida</taxon>
        <taxon>Ixodoidea</taxon>
        <taxon>Ixodidae</taxon>
        <taxon>Ixodinae</taxon>
        <taxon>Ixodes</taxon>
    </lineage>
</organism>
<evidence type="ECO:0008006" key="3">
    <source>
        <dbReference type="Google" id="ProtNLM"/>
    </source>
</evidence>